<protein>
    <submittedName>
        <fullName evidence="1">Uncharacterized protein</fullName>
    </submittedName>
</protein>
<name>A0A926IF46_9FIRM</name>
<proteinExistence type="predicted"/>
<sequence length="132" mass="15572">MLINPKTNWTSNDFYNFGDLNKVEVNIQIVANYLESIGYSIPLEEVVTNRDMFDIDFISSINRVERNLDSIKSNMITPPSYEEMKVWTNKMGFDFNDANRYEKNLLLLHKWAQLIYESYKYCGEFICGEEVI</sequence>
<gene>
    <name evidence="1" type="ORF">H8707_07610</name>
</gene>
<accession>A0A926IF46</accession>
<dbReference type="EMBL" id="JACRTG010000018">
    <property type="protein sequence ID" value="MBC8588102.1"/>
    <property type="molecule type" value="Genomic_DNA"/>
</dbReference>
<evidence type="ECO:0000313" key="2">
    <source>
        <dbReference type="Proteomes" id="UP000601171"/>
    </source>
</evidence>
<dbReference type="AlphaFoldDB" id="A0A926IF46"/>
<comment type="caution">
    <text evidence="1">The sequence shown here is derived from an EMBL/GenBank/DDBJ whole genome shotgun (WGS) entry which is preliminary data.</text>
</comment>
<dbReference type="RefSeq" id="WP_262429556.1">
    <property type="nucleotide sequence ID" value="NZ_JACRTG010000018.1"/>
</dbReference>
<keyword evidence="2" id="KW-1185">Reference proteome</keyword>
<reference evidence="1" key="1">
    <citation type="submission" date="2020-08" db="EMBL/GenBank/DDBJ databases">
        <title>Genome public.</title>
        <authorList>
            <person name="Liu C."/>
            <person name="Sun Q."/>
        </authorList>
    </citation>
    <scope>NUCLEOTIDE SEQUENCE</scope>
    <source>
        <strain evidence="1">BX21</strain>
    </source>
</reference>
<organism evidence="1 2">
    <name type="scientific">Paratissierella segnis</name>
    <dbReference type="NCBI Taxonomy" id="2763679"/>
    <lineage>
        <taxon>Bacteria</taxon>
        <taxon>Bacillati</taxon>
        <taxon>Bacillota</taxon>
        <taxon>Tissierellia</taxon>
        <taxon>Tissierellales</taxon>
        <taxon>Tissierellaceae</taxon>
        <taxon>Paratissierella</taxon>
    </lineage>
</organism>
<dbReference type="Proteomes" id="UP000601171">
    <property type="component" value="Unassembled WGS sequence"/>
</dbReference>
<evidence type="ECO:0000313" key="1">
    <source>
        <dbReference type="EMBL" id="MBC8588102.1"/>
    </source>
</evidence>